<proteinExistence type="predicted"/>
<feature type="transmembrane region" description="Helical" evidence="1">
    <location>
        <begin position="9"/>
        <end position="30"/>
    </location>
</feature>
<keyword evidence="1" id="KW-0812">Transmembrane</keyword>
<accession>A0ABW4W0S1</accession>
<organism evidence="2 3">
    <name type="scientific">Ornithinibacillus salinisoli</name>
    <dbReference type="NCBI Taxonomy" id="1848459"/>
    <lineage>
        <taxon>Bacteria</taxon>
        <taxon>Bacillati</taxon>
        <taxon>Bacillota</taxon>
        <taxon>Bacilli</taxon>
        <taxon>Bacillales</taxon>
        <taxon>Bacillaceae</taxon>
        <taxon>Ornithinibacillus</taxon>
    </lineage>
</organism>
<dbReference type="EMBL" id="JBHUHQ010000015">
    <property type="protein sequence ID" value="MFD2044380.1"/>
    <property type="molecule type" value="Genomic_DNA"/>
</dbReference>
<keyword evidence="1" id="KW-1133">Transmembrane helix</keyword>
<comment type="caution">
    <text evidence="2">The sequence shown here is derived from an EMBL/GenBank/DDBJ whole genome shotgun (WGS) entry which is preliminary data.</text>
</comment>
<reference evidence="3" key="1">
    <citation type="journal article" date="2019" name="Int. J. Syst. Evol. Microbiol.">
        <title>The Global Catalogue of Microorganisms (GCM) 10K type strain sequencing project: providing services to taxonomists for standard genome sequencing and annotation.</title>
        <authorList>
            <consortium name="The Broad Institute Genomics Platform"/>
            <consortium name="The Broad Institute Genome Sequencing Center for Infectious Disease"/>
            <person name="Wu L."/>
            <person name="Ma J."/>
        </authorList>
    </citation>
    <scope>NUCLEOTIDE SEQUENCE [LARGE SCALE GENOMIC DNA]</scope>
    <source>
        <strain evidence="3">R28</strain>
    </source>
</reference>
<dbReference type="Proteomes" id="UP001597383">
    <property type="component" value="Unassembled WGS sequence"/>
</dbReference>
<evidence type="ECO:0000256" key="1">
    <source>
        <dbReference type="SAM" id="Phobius"/>
    </source>
</evidence>
<dbReference type="RefSeq" id="WP_377556393.1">
    <property type="nucleotide sequence ID" value="NZ_JBHUHQ010000015.1"/>
</dbReference>
<evidence type="ECO:0000313" key="2">
    <source>
        <dbReference type="EMBL" id="MFD2044380.1"/>
    </source>
</evidence>
<keyword evidence="1" id="KW-0472">Membrane</keyword>
<gene>
    <name evidence="2" type="ORF">ACFSJF_08895</name>
</gene>
<name>A0ABW4W0S1_9BACI</name>
<feature type="transmembrane region" description="Helical" evidence="1">
    <location>
        <begin position="55"/>
        <end position="80"/>
    </location>
</feature>
<sequence length="88" mass="9962">MKEKFRKGLIGAGSLFVVGHIIYFIGVWNAREIAISWSRPQQATSWSTSPEQTDAVFSFFSLLGISIVVVAVLMMVIVFYKWLGFKEE</sequence>
<keyword evidence="3" id="KW-1185">Reference proteome</keyword>
<protein>
    <submittedName>
        <fullName evidence="2">Uncharacterized protein</fullName>
    </submittedName>
</protein>
<evidence type="ECO:0000313" key="3">
    <source>
        <dbReference type="Proteomes" id="UP001597383"/>
    </source>
</evidence>